<dbReference type="SMART" id="SM00256">
    <property type="entry name" value="FBOX"/>
    <property type="match status" value="1"/>
</dbReference>
<protein>
    <recommendedName>
        <fullName evidence="1">F-box domain-containing protein</fullName>
    </recommendedName>
</protein>
<organism evidence="2 3">
    <name type="scientific">Deinandra increscens subsp. villosa</name>
    <dbReference type="NCBI Taxonomy" id="3103831"/>
    <lineage>
        <taxon>Eukaryota</taxon>
        <taxon>Viridiplantae</taxon>
        <taxon>Streptophyta</taxon>
        <taxon>Embryophyta</taxon>
        <taxon>Tracheophyta</taxon>
        <taxon>Spermatophyta</taxon>
        <taxon>Magnoliopsida</taxon>
        <taxon>eudicotyledons</taxon>
        <taxon>Gunneridae</taxon>
        <taxon>Pentapetalae</taxon>
        <taxon>asterids</taxon>
        <taxon>campanulids</taxon>
        <taxon>Asterales</taxon>
        <taxon>Asteraceae</taxon>
        <taxon>Asteroideae</taxon>
        <taxon>Heliantheae alliance</taxon>
        <taxon>Madieae</taxon>
        <taxon>Madiinae</taxon>
        <taxon>Deinandra</taxon>
    </lineage>
</organism>
<keyword evidence="3" id="KW-1185">Reference proteome</keyword>
<reference evidence="2 3" key="1">
    <citation type="submission" date="2024-04" db="EMBL/GenBank/DDBJ databases">
        <title>The reference genome of an endangered Asteraceae, Deinandra increscens subsp. villosa, native to the Central Coast of California.</title>
        <authorList>
            <person name="Guilliams M."/>
            <person name="Hasenstab-Lehman K."/>
            <person name="Meyer R."/>
            <person name="Mcevoy S."/>
        </authorList>
    </citation>
    <scope>NUCLEOTIDE SEQUENCE [LARGE SCALE GENOMIC DNA]</scope>
    <source>
        <tissue evidence="2">Leaf</tissue>
    </source>
</reference>
<dbReference type="Gene3D" id="1.20.1280.50">
    <property type="match status" value="1"/>
</dbReference>
<dbReference type="AlphaFoldDB" id="A0AAP0DK09"/>
<dbReference type="InterPro" id="IPR001810">
    <property type="entry name" value="F-box_dom"/>
</dbReference>
<gene>
    <name evidence="2" type="ORF">SSX86_006699</name>
</gene>
<evidence type="ECO:0000313" key="2">
    <source>
        <dbReference type="EMBL" id="KAK9074102.1"/>
    </source>
</evidence>
<dbReference type="PANTHER" id="PTHR31672:SF13">
    <property type="entry name" value="F-BOX PROTEIN CPR30-LIKE"/>
    <property type="match status" value="1"/>
</dbReference>
<evidence type="ECO:0000259" key="1">
    <source>
        <dbReference type="PROSITE" id="PS50181"/>
    </source>
</evidence>
<dbReference type="InterPro" id="IPR050796">
    <property type="entry name" value="SCF_F-box_component"/>
</dbReference>
<dbReference type="CDD" id="cd22157">
    <property type="entry name" value="F-box_AtFBW1-like"/>
    <property type="match status" value="1"/>
</dbReference>
<dbReference type="PROSITE" id="PS50181">
    <property type="entry name" value="FBOX"/>
    <property type="match status" value="1"/>
</dbReference>
<dbReference type="Pfam" id="PF12937">
    <property type="entry name" value="F-box-like"/>
    <property type="match status" value="1"/>
</dbReference>
<sequence>MEELPSHIMVDILSRLPVKTIVHCNCVCKSWRDLVSDSHFADIHLLRSPAGLMIHHMKDMRHGLDIPGVLRWVEIKDELDHQRLHHDPVMNLDLGLAPVLRDAKLLQVGSVNGLMCFWEFGPNSDNTYICNPITREYLSLPRKKYYKDGHANGVIIYGFGVGLQTKEYKVIRTFRGRIPPKPCETSRQSLGLQNLVQEAEVYTIGTGQWRSLGHVPYCLSGQHGPFLNGNAHWFLLDKDSREKLFTFNFDKETFQLFPSPPCDAMDDEEIDCQSLSVLKGCLCQCDTYYAEEFRFWVMKEYGVKKSWHKVVVIATSVNRGPDWELWDPVYPPEGLNSPVRLNWDPVYPVEGLNDGSILMVYYGQLLFKCCLETKTIETTELFERYFNAIAYRPSFLRLERFESERAQVF</sequence>
<dbReference type="SUPFAM" id="SSF81383">
    <property type="entry name" value="F-box domain"/>
    <property type="match status" value="1"/>
</dbReference>
<dbReference type="Proteomes" id="UP001408789">
    <property type="component" value="Unassembled WGS sequence"/>
</dbReference>
<dbReference type="InterPro" id="IPR006527">
    <property type="entry name" value="F-box-assoc_dom_typ1"/>
</dbReference>
<dbReference type="Pfam" id="PF07734">
    <property type="entry name" value="FBA_1"/>
    <property type="match status" value="1"/>
</dbReference>
<evidence type="ECO:0000313" key="3">
    <source>
        <dbReference type="Proteomes" id="UP001408789"/>
    </source>
</evidence>
<dbReference type="InterPro" id="IPR017451">
    <property type="entry name" value="F-box-assoc_interact_dom"/>
</dbReference>
<dbReference type="InterPro" id="IPR036047">
    <property type="entry name" value="F-box-like_dom_sf"/>
</dbReference>
<dbReference type="EMBL" id="JBCNJP010000008">
    <property type="protein sequence ID" value="KAK9074102.1"/>
    <property type="molecule type" value="Genomic_DNA"/>
</dbReference>
<accession>A0AAP0DK09</accession>
<feature type="domain" description="F-box" evidence="1">
    <location>
        <begin position="1"/>
        <end position="43"/>
    </location>
</feature>
<dbReference type="NCBIfam" id="TIGR01640">
    <property type="entry name" value="F_box_assoc_1"/>
    <property type="match status" value="1"/>
</dbReference>
<proteinExistence type="predicted"/>
<name>A0AAP0DK09_9ASTR</name>
<dbReference type="PANTHER" id="PTHR31672">
    <property type="entry name" value="BNACNNG10540D PROTEIN"/>
    <property type="match status" value="1"/>
</dbReference>
<comment type="caution">
    <text evidence="2">The sequence shown here is derived from an EMBL/GenBank/DDBJ whole genome shotgun (WGS) entry which is preliminary data.</text>
</comment>